<protein>
    <recommendedName>
        <fullName evidence="11">Glycine--tRNA ligase beta subunit</fullName>
        <ecNumber evidence="11">6.1.1.14</ecNumber>
    </recommendedName>
    <alternativeName>
        <fullName evidence="11">Glycyl-tRNA synthetase beta subunit</fullName>
        <shortName evidence="11">GlyRS</shortName>
    </alternativeName>
</protein>
<comment type="subcellular location">
    <subcellularLocation>
        <location evidence="1 11">Cytoplasm</location>
    </subcellularLocation>
</comment>
<keyword evidence="14" id="KW-1185">Reference proteome</keyword>
<evidence type="ECO:0000313" key="14">
    <source>
        <dbReference type="Proteomes" id="UP001596150"/>
    </source>
</evidence>
<dbReference type="EC" id="6.1.1.14" evidence="11"/>
<feature type="domain" description="DALR anticodon binding" evidence="12">
    <location>
        <begin position="624"/>
        <end position="723"/>
    </location>
</feature>
<dbReference type="NCBIfam" id="TIGR00211">
    <property type="entry name" value="glyS"/>
    <property type="match status" value="1"/>
</dbReference>
<comment type="subunit">
    <text evidence="3 11">Tetramer of two alpha and two beta subunits.</text>
</comment>
<dbReference type="Pfam" id="PF02092">
    <property type="entry name" value="tRNA_synt_2f"/>
    <property type="match status" value="1"/>
</dbReference>
<dbReference type="Proteomes" id="UP001596150">
    <property type="component" value="Unassembled WGS sequence"/>
</dbReference>
<evidence type="ECO:0000256" key="11">
    <source>
        <dbReference type="HAMAP-Rule" id="MF_00255"/>
    </source>
</evidence>
<comment type="catalytic activity">
    <reaction evidence="10 11">
        <text>tRNA(Gly) + glycine + ATP = glycyl-tRNA(Gly) + AMP + diphosphate</text>
        <dbReference type="Rhea" id="RHEA:16013"/>
        <dbReference type="Rhea" id="RHEA-COMP:9664"/>
        <dbReference type="Rhea" id="RHEA-COMP:9683"/>
        <dbReference type="ChEBI" id="CHEBI:30616"/>
        <dbReference type="ChEBI" id="CHEBI:33019"/>
        <dbReference type="ChEBI" id="CHEBI:57305"/>
        <dbReference type="ChEBI" id="CHEBI:78442"/>
        <dbReference type="ChEBI" id="CHEBI:78522"/>
        <dbReference type="ChEBI" id="CHEBI:456215"/>
        <dbReference type="EC" id="6.1.1.14"/>
    </reaction>
</comment>
<keyword evidence="9 11" id="KW-0030">Aminoacyl-tRNA synthetase</keyword>
<evidence type="ECO:0000313" key="13">
    <source>
        <dbReference type="EMBL" id="MFC5516324.1"/>
    </source>
</evidence>
<evidence type="ECO:0000256" key="3">
    <source>
        <dbReference type="ARBA" id="ARBA00011209"/>
    </source>
</evidence>
<dbReference type="InterPro" id="IPR006194">
    <property type="entry name" value="Gly-tRNA-synth_heterodimer"/>
</dbReference>
<comment type="similarity">
    <text evidence="2 11">Belongs to the class-II aminoacyl-tRNA synthetase family.</text>
</comment>
<keyword evidence="6 11" id="KW-0547">Nucleotide-binding</keyword>
<dbReference type="PANTHER" id="PTHR30075">
    <property type="entry name" value="GLYCYL-TRNA SYNTHETASE"/>
    <property type="match status" value="1"/>
</dbReference>
<organism evidence="13 14">
    <name type="scientific">Kaistia terrae</name>
    <dbReference type="NCBI Taxonomy" id="537017"/>
    <lineage>
        <taxon>Bacteria</taxon>
        <taxon>Pseudomonadati</taxon>
        <taxon>Pseudomonadota</taxon>
        <taxon>Alphaproteobacteria</taxon>
        <taxon>Hyphomicrobiales</taxon>
        <taxon>Kaistiaceae</taxon>
        <taxon>Kaistia</taxon>
    </lineage>
</organism>
<evidence type="ECO:0000256" key="1">
    <source>
        <dbReference type="ARBA" id="ARBA00004496"/>
    </source>
</evidence>
<keyword evidence="7 11" id="KW-0067">ATP-binding</keyword>
<proteinExistence type="inferred from homology"/>
<evidence type="ECO:0000256" key="6">
    <source>
        <dbReference type="ARBA" id="ARBA00022741"/>
    </source>
</evidence>
<evidence type="ECO:0000259" key="12">
    <source>
        <dbReference type="Pfam" id="PF05746"/>
    </source>
</evidence>
<evidence type="ECO:0000256" key="8">
    <source>
        <dbReference type="ARBA" id="ARBA00022917"/>
    </source>
</evidence>
<dbReference type="PANTHER" id="PTHR30075:SF2">
    <property type="entry name" value="GLYCINE--TRNA LIGASE, CHLOROPLASTIC_MITOCHONDRIAL 2"/>
    <property type="match status" value="1"/>
</dbReference>
<dbReference type="GO" id="GO:0004820">
    <property type="term" value="F:glycine-tRNA ligase activity"/>
    <property type="evidence" value="ECO:0007669"/>
    <property type="project" value="UniProtKB-EC"/>
</dbReference>
<keyword evidence="5 11" id="KW-0436">Ligase</keyword>
<evidence type="ECO:0000256" key="5">
    <source>
        <dbReference type="ARBA" id="ARBA00022598"/>
    </source>
</evidence>
<dbReference type="Pfam" id="PF05746">
    <property type="entry name" value="DALR_1"/>
    <property type="match status" value="1"/>
</dbReference>
<accession>A0ABW0Q0Z0</accession>
<dbReference type="RefSeq" id="WP_266341478.1">
    <property type="nucleotide sequence ID" value="NZ_JAPKNH010000001.1"/>
</dbReference>
<evidence type="ECO:0000256" key="7">
    <source>
        <dbReference type="ARBA" id="ARBA00022840"/>
    </source>
</evidence>
<evidence type="ECO:0000256" key="10">
    <source>
        <dbReference type="ARBA" id="ARBA00047937"/>
    </source>
</evidence>
<keyword evidence="4 11" id="KW-0963">Cytoplasm</keyword>
<keyword evidence="8 11" id="KW-0648">Protein biosynthesis</keyword>
<dbReference type="EMBL" id="JBHSML010000003">
    <property type="protein sequence ID" value="MFC5516324.1"/>
    <property type="molecule type" value="Genomic_DNA"/>
</dbReference>
<dbReference type="PRINTS" id="PR01045">
    <property type="entry name" value="TRNASYNTHGB"/>
</dbReference>
<dbReference type="HAMAP" id="MF_00255">
    <property type="entry name" value="Gly_tRNA_synth_beta"/>
    <property type="match status" value="1"/>
</dbReference>
<dbReference type="SUPFAM" id="SSF109604">
    <property type="entry name" value="HD-domain/PDEase-like"/>
    <property type="match status" value="1"/>
</dbReference>
<evidence type="ECO:0000256" key="4">
    <source>
        <dbReference type="ARBA" id="ARBA00022490"/>
    </source>
</evidence>
<comment type="caution">
    <text evidence="13">The sequence shown here is derived from an EMBL/GenBank/DDBJ whole genome shotgun (WGS) entry which is preliminary data.</text>
</comment>
<dbReference type="InterPro" id="IPR008909">
    <property type="entry name" value="DALR_anticod-bd"/>
</dbReference>
<evidence type="ECO:0000256" key="2">
    <source>
        <dbReference type="ARBA" id="ARBA00008226"/>
    </source>
</evidence>
<dbReference type="InterPro" id="IPR015944">
    <property type="entry name" value="Gly-tRNA-synth_bsu"/>
</dbReference>
<sequence>MPDLLLELFSEEIPARMQRKAAEDLKKLVTDALVEAGLHYEGAKAFSTPRRLALTVTGIPTHSAATHEDRKGPKVGAPDAAIQGFLRGAGLTSLDQAHIHSDPKKGDFYVAHIHKPGSDTKDVIATAIPAIIRSFPWPKSMHWGTGKLQWVRPLQGIVCTFGPETEEPEVIDFEVDGIRSSNITHGHRFIAPSAIRVKRFDDYIDKLDNASVILDADRRKDVILHDARDRVFALGLELVEDEGLLEEVSGLVEWPVVLVGTFEEEFLSIPPEVIRATIRANQKCFVVRKPGTTELANRFVLISNIEAIDGGEAITAGNGRVIRARLSDAKFFYDTDLKTRLEDRLPKFDQIVFHEKLGTQSERILRLQKLAAAIAPLVGADVEKAKRAALLAKTDLVTEVVGEFPEVQGLMGRYYALAQGEDASVAAAIEDHYKPQGPGDRVPTDPVAIAVALADKLDTLTGFWAIDEKPTGSKDPYALRRAALGVIRVALSIDAKLPLNTALAKAIEGYNDQTEADALTVYEIAQSKVSTEDVDGEQDLDIALESFGRRLRRDLDAKTPEIIADLIAFFADRLKVQLRDQGARHDLVDAVFALGNQDDVQLIARRVEALGKFLDTEDGKNLLAGYRRAANILKAEEKKGDSFDGIVDASYLKLSEERTLHVAIASARAEAEAAVAREDFEGAIAALARLRVPVDAFFEKVLVNAEEADVRTNRLRLLNAIRSATLAVADFSKVSG</sequence>
<evidence type="ECO:0000256" key="9">
    <source>
        <dbReference type="ARBA" id="ARBA00023146"/>
    </source>
</evidence>
<dbReference type="PROSITE" id="PS50861">
    <property type="entry name" value="AA_TRNA_LIGASE_II_GLYAB"/>
    <property type="match status" value="1"/>
</dbReference>
<reference evidence="14" key="1">
    <citation type="journal article" date="2019" name="Int. J. Syst. Evol. Microbiol.">
        <title>The Global Catalogue of Microorganisms (GCM) 10K type strain sequencing project: providing services to taxonomists for standard genome sequencing and annotation.</title>
        <authorList>
            <consortium name="The Broad Institute Genomics Platform"/>
            <consortium name="The Broad Institute Genome Sequencing Center for Infectious Disease"/>
            <person name="Wu L."/>
            <person name="Ma J."/>
        </authorList>
    </citation>
    <scope>NUCLEOTIDE SEQUENCE [LARGE SCALE GENOMIC DNA]</scope>
    <source>
        <strain evidence="14">KACC 12633</strain>
    </source>
</reference>
<gene>
    <name evidence="11 13" type="primary">glyS</name>
    <name evidence="13" type="ORF">ACFPP9_11135</name>
</gene>
<name>A0ABW0Q0Z0_9HYPH</name>